<accession>A0A9P8VS20</accession>
<dbReference type="AlphaFoldDB" id="A0A9P8VS20"/>
<dbReference type="Gene3D" id="3.30.70.100">
    <property type="match status" value="1"/>
</dbReference>
<feature type="transmembrane region" description="Helical" evidence="1">
    <location>
        <begin position="12"/>
        <end position="33"/>
    </location>
</feature>
<keyword evidence="1" id="KW-1133">Transmembrane helix</keyword>
<organism evidence="3 4">
    <name type="scientific">Thelonectria olida</name>
    <dbReference type="NCBI Taxonomy" id="1576542"/>
    <lineage>
        <taxon>Eukaryota</taxon>
        <taxon>Fungi</taxon>
        <taxon>Dikarya</taxon>
        <taxon>Ascomycota</taxon>
        <taxon>Pezizomycotina</taxon>
        <taxon>Sordariomycetes</taxon>
        <taxon>Hypocreomycetidae</taxon>
        <taxon>Hypocreales</taxon>
        <taxon>Nectriaceae</taxon>
        <taxon>Thelonectria</taxon>
    </lineage>
</organism>
<dbReference type="SMART" id="SM00886">
    <property type="entry name" value="Dabb"/>
    <property type="match status" value="1"/>
</dbReference>
<dbReference type="OrthoDB" id="1601230at2759"/>
<reference evidence="3 4" key="1">
    <citation type="journal article" date="2021" name="Nat. Commun.">
        <title>Genetic determinants of endophytism in the Arabidopsis root mycobiome.</title>
        <authorList>
            <person name="Mesny F."/>
            <person name="Miyauchi S."/>
            <person name="Thiergart T."/>
            <person name="Pickel B."/>
            <person name="Atanasova L."/>
            <person name="Karlsson M."/>
            <person name="Huettel B."/>
            <person name="Barry K.W."/>
            <person name="Haridas S."/>
            <person name="Chen C."/>
            <person name="Bauer D."/>
            <person name="Andreopoulos W."/>
            <person name="Pangilinan J."/>
            <person name="LaButti K."/>
            <person name="Riley R."/>
            <person name="Lipzen A."/>
            <person name="Clum A."/>
            <person name="Drula E."/>
            <person name="Henrissat B."/>
            <person name="Kohler A."/>
            <person name="Grigoriev I.V."/>
            <person name="Martin F.M."/>
            <person name="Hacquard S."/>
        </authorList>
    </citation>
    <scope>NUCLEOTIDE SEQUENCE [LARGE SCALE GENOMIC DNA]</scope>
    <source>
        <strain evidence="3 4">MPI-CAGE-CH-0241</strain>
    </source>
</reference>
<dbReference type="Proteomes" id="UP000777438">
    <property type="component" value="Unassembled WGS sequence"/>
</dbReference>
<evidence type="ECO:0000313" key="4">
    <source>
        <dbReference type="Proteomes" id="UP000777438"/>
    </source>
</evidence>
<gene>
    <name evidence="3" type="ORF">B0T10DRAFT_199170</name>
</gene>
<dbReference type="InterPro" id="IPR013097">
    <property type="entry name" value="Dabb"/>
</dbReference>
<evidence type="ECO:0000313" key="3">
    <source>
        <dbReference type="EMBL" id="KAH6874868.1"/>
    </source>
</evidence>
<dbReference type="Pfam" id="PF07876">
    <property type="entry name" value="Dabb"/>
    <property type="match status" value="1"/>
</dbReference>
<dbReference type="PROSITE" id="PS51502">
    <property type="entry name" value="S_R_A_B_BARREL"/>
    <property type="match status" value="1"/>
</dbReference>
<feature type="domain" description="Stress-response A/B barrel" evidence="2">
    <location>
        <begin position="41"/>
        <end position="139"/>
    </location>
</feature>
<evidence type="ECO:0000259" key="2">
    <source>
        <dbReference type="PROSITE" id="PS51502"/>
    </source>
</evidence>
<dbReference type="SUPFAM" id="SSF54909">
    <property type="entry name" value="Dimeric alpha+beta barrel"/>
    <property type="match status" value="1"/>
</dbReference>
<keyword evidence="1" id="KW-0812">Transmembrane</keyword>
<keyword evidence="4" id="KW-1185">Reference proteome</keyword>
<comment type="caution">
    <text evidence="3">The sequence shown here is derived from an EMBL/GenBank/DDBJ whole genome shotgun (WGS) entry which is preliminary data.</text>
</comment>
<proteinExistence type="predicted"/>
<evidence type="ECO:0000256" key="1">
    <source>
        <dbReference type="SAM" id="Phobius"/>
    </source>
</evidence>
<name>A0A9P8VS20_9HYPO</name>
<sequence>MNLQPLVRIFHFYRFVAGFILFAAFMNHIPYWVDTGRKIPTTHTVFVEFMHSAKPEAIKAACAQFKSLKYKCLHPIRHSTYIISVKGGRHHEDQAYTHAFITEFASIEDRDYFVNEDPAHKALKYNLEHIVSSSIEVDFTDGNY</sequence>
<dbReference type="EMBL" id="JAGPYM010000036">
    <property type="protein sequence ID" value="KAH6874868.1"/>
    <property type="molecule type" value="Genomic_DNA"/>
</dbReference>
<keyword evidence="1" id="KW-0472">Membrane</keyword>
<protein>
    <submittedName>
        <fullName evidence="3">Stress responsive A/B barrel domain-containing protein</fullName>
    </submittedName>
</protein>
<dbReference type="InterPro" id="IPR011008">
    <property type="entry name" value="Dimeric_a/b-barrel"/>
</dbReference>